<keyword evidence="6" id="KW-0479">Metal-binding</keyword>
<comment type="cofactor">
    <cofactor evidence="1">
        <name>Mn(2+)</name>
        <dbReference type="ChEBI" id="CHEBI:29035"/>
    </cofactor>
</comment>
<evidence type="ECO:0000256" key="1">
    <source>
        <dbReference type="ARBA" id="ARBA00001936"/>
    </source>
</evidence>
<reference evidence="13" key="1">
    <citation type="journal article" date="2014" name="Front. Microbiol.">
        <title>High frequency of phylogenetically diverse reductive dehalogenase-homologous genes in deep subseafloor sedimentary metagenomes.</title>
        <authorList>
            <person name="Kawai M."/>
            <person name="Futagami T."/>
            <person name="Toyoda A."/>
            <person name="Takaki Y."/>
            <person name="Nishi S."/>
            <person name="Hori S."/>
            <person name="Arai W."/>
            <person name="Tsubouchi T."/>
            <person name="Morono Y."/>
            <person name="Uchiyama I."/>
            <person name="Ito T."/>
            <person name="Fujiyama A."/>
            <person name="Inagaki F."/>
            <person name="Takami H."/>
        </authorList>
    </citation>
    <scope>NUCLEOTIDE SEQUENCE</scope>
    <source>
        <strain evidence="13">Expedition CK06-06</strain>
    </source>
</reference>
<comment type="catalytic activity">
    <reaction evidence="11">
        <text>2-C-methyl-D-erythritol 4-phosphate + NADP(+) = 1-deoxy-D-xylulose 5-phosphate + NADPH + H(+)</text>
        <dbReference type="Rhea" id="RHEA:13717"/>
        <dbReference type="ChEBI" id="CHEBI:15378"/>
        <dbReference type="ChEBI" id="CHEBI:57783"/>
        <dbReference type="ChEBI" id="CHEBI:57792"/>
        <dbReference type="ChEBI" id="CHEBI:58262"/>
        <dbReference type="ChEBI" id="CHEBI:58349"/>
        <dbReference type="EC" id="1.1.1.267"/>
    </reaction>
    <physiologicalReaction direction="right-to-left" evidence="11">
        <dbReference type="Rhea" id="RHEA:13719"/>
    </physiologicalReaction>
</comment>
<dbReference type="AlphaFoldDB" id="X1QX43"/>
<dbReference type="InterPro" id="IPR013512">
    <property type="entry name" value="DXP_reductoisomerase_N"/>
</dbReference>
<feature type="domain" description="1-deoxy-D-xylulose 5-phosphate reductoisomerase N-terminal" evidence="12">
    <location>
        <begin position="4"/>
        <end position="131"/>
    </location>
</feature>
<evidence type="ECO:0000259" key="12">
    <source>
        <dbReference type="Pfam" id="PF02670"/>
    </source>
</evidence>
<comment type="pathway">
    <text evidence="3">Isoprenoid biosynthesis; isopentenyl diphosphate biosynthesis via DXP pathway; isopentenyl diphosphate from 1-deoxy-D-xylulose 5-phosphate: step 1/6.</text>
</comment>
<dbReference type="InterPro" id="IPR003821">
    <property type="entry name" value="DXP_reductoisomerase"/>
</dbReference>
<dbReference type="FunFam" id="3.40.50.720:FF:000045">
    <property type="entry name" value="1-deoxy-D-xylulose 5-phosphate reductoisomerase"/>
    <property type="match status" value="1"/>
</dbReference>
<feature type="non-terminal residue" evidence="13">
    <location>
        <position position="163"/>
    </location>
</feature>
<name>X1QX43_9ZZZZ</name>
<evidence type="ECO:0000256" key="10">
    <source>
        <dbReference type="ARBA" id="ARBA00023229"/>
    </source>
</evidence>
<keyword evidence="7" id="KW-0521">NADP</keyword>
<evidence type="ECO:0000256" key="2">
    <source>
        <dbReference type="ARBA" id="ARBA00001946"/>
    </source>
</evidence>
<sequence>MKNISVLGSTGSIGVSALDVIGSNPSLFKVVALSAGKNIRLLKDQIGRFRPKMVSVLDEYWAYQLREILDSPSQTKILWGVDGYREVASVEEVDMVVSAIVGAARLLPTMEAIDAGKDIALANKETMVMAGSLVVEKAASKGVMILPVDSEHSAIFQCLEGNM</sequence>
<keyword evidence="10" id="KW-0414">Isoprene biosynthesis</keyword>
<proteinExistence type="inferred from homology"/>
<keyword evidence="9" id="KW-0464">Manganese</keyword>
<gene>
    <name evidence="13" type="ORF">S12H4_09738</name>
</gene>
<dbReference type="GO" id="GO:0051484">
    <property type="term" value="P:isopentenyl diphosphate biosynthetic process, methylerythritol 4-phosphate pathway involved in terpenoid biosynthetic process"/>
    <property type="evidence" value="ECO:0007669"/>
    <property type="project" value="TreeGrafter"/>
</dbReference>
<evidence type="ECO:0000256" key="9">
    <source>
        <dbReference type="ARBA" id="ARBA00023211"/>
    </source>
</evidence>
<evidence type="ECO:0000313" key="13">
    <source>
        <dbReference type="EMBL" id="GAI59381.1"/>
    </source>
</evidence>
<evidence type="ECO:0000256" key="6">
    <source>
        <dbReference type="ARBA" id="ARBA00022723"/>
    </source>
</evidence>
<evidence type="ECO:0000256" key="4">
    <source>
        <dbReference type="ARBA" id="ARBA00006825"/>
    </source>
</evidence>
<dbReference type="GO" id="GO:0070402">
    <property type="term" value="F:NADPH binding"/>
    <property type="evidence" value="ECO:0007669"/>
    <property type="project" value="InterPro"/>
</dbReference>
<dbReference type="EMBL" id="BARW01004009">
    <property type="protein sequence ID" value="GAI59381.1"/>
    <property type="molecule type" value="Genomic_DNA"/>
</dbReference>
<accession>X1QX43</accession>
<comment type="similarity">
    <text evidence="4">Belongs to the DXR family.</text>
</comment>
<protein>
    <recommendedName>
        <fullName evidence="5">1-deoxy-D-xylulose-5-phosphate reductoisomerase</fullName>
        <ecNumber evidence="5">1.1.1.267</ecNumber>
    </recommendedName>
</protein>
<comment type="cofactor">
    <cofactor evidence="2">
        <name>Mg(2+)</name>
        <dbReference type="ChEBI" id="CHEBI:18420"/>
    </cofactor>
</comment>
<dbReference type="InterPro" id="IPR036291">
    <property type="entry name" value="NAD(P)-bd_dom_sf"/>
</dbReference>
<dbReference type="GO" id="GO:0030604">
    <property type="term" value="F:1-deoxy-D-xylulose-5-phosphate reductoisomerase activity"/>
    <property type="evidence" value="ECO:0007669"/>
    <property type="project" value="UniProtKB-EC"/>
</dbReference>
<dbReference type="EC" id="1.1.1.267" evidence="5"/>
<dbReference type="Gene3D" id="3.40.50.720">
    <property type="entry name" value="NAD(P)-binding Rossmann-like Domain"/>
    <property type="match status" value="1"/>
</dbReference>
<dbReference type="PANTHER" id="PTHR30525">
    <property type="entry name" value="1-DEOXY-D-XYLULOSE 5-PHOSPHATE REDUCTOISOMERASE"/>
    <property type="match status" value="1"/>
</dbReference>
<keyword evidence="8" id="KW-0560">Oxidoreductase</keyword>
<dbReference type="PANTHER" id="PTHR30525:SF0">
    <property type="entry name" value="1-DEOXY-D-XYLULOSE 5-PHOSPHATE REDUCTOISOMERASE, CHLOROPLASTIC"/>
    <property type="match status" value="1"/>
</dbReference>
<dbReference type="SUPFAM" id="SSF51735">
    <property type="entry name" value="NAD(P)-binding Rossmann-fold domains"/>
    <property type="match status" value="1"/>
</dbReference>
<evidence type="ECO:0000256" key="11">
    <source>
        <dbReference type="ARBA" id="ARBA00048543"/>
    </source>
</evidence>
<evidence type="ECO:0000256" key="7">
    <source>
        <dbReference type="ARBA" id="ARBA00022857"/>
    </source>
</evidence>
<evidence type="ECO:0000256" key="5">
    <source>
        <dbReference type="ARBA" id="ARBA00012366"/>
    </source>
</evidence>
<evidence type="ECO:0000256" key="8">
    <source>
        <dbReference type="ARBA" id="ARBA00023002"/>
    </source>
</evidence>
<dbReference type="Pfam" id="PF02670">
    <property type="entry name" value="DXP_reductoisom"/>
    <property type="match status" value="1"/>
</dbReference>
<evidence type="ECO:0000256" key="3">
    <source>
        <dbReference type="ARBA" id="ARBA00005094"/>
    </source>
</evidence>
<dbReference type="GO" id="GO:0030145">
    <property type="term" value="F:manganese ion binding"/>
    <property type="evidence" value="ECO:0007669"/>
    <property type="project" value="TreeGrafter"/>
</dbReference>
<comment type="caution">
    <text evidence="13">The sequence shown here is derived from an EMBL/GenBank/DDBJ whole genome shotgun (WGS) entry which is preliminary data.</text>
</comment>
<organism evidence="13">
    <name type="scientific">marine sediment metagenome</name>
    <dbReference type="NCBI Taxonomy" id="412755"/>
    <lineage>
        <taxon>unclassified sequences</taxon>
        <taxon>metagenomes</taxon>
        <taxon>ecological metagenomes</taxon>
    </lineage>
</organism>